<sequence length="169" mass="18821">MPDYPLRCDVRRTESTTELLAQLHGSEPGFQPYLLTAWSPELTSQDDISLPLLAAVLDEPLALRIPRTGHVPARRLTWHCAIRNTTTVELDDDDWFELTREVLDGTGIEPDDDPAACRWVALRNQAGGLDIVATVIRQDGRWARLHGDTAFARSACAYFAHDHGLHPSA</sequence>
<protein>
    <submittedName>
        <fullName evidence="1">Uncharacterized protein</fullName>
    </submittedName>
</protein>
<dbReference type="Proteomes" id="UP001344658">
    <property type="component" value="Unassembled WGS sequence"/>
</dbReference>
<name>A0ABU7PCV1_9ACTN</name>
<evidence type="ECO:0000313" key="2">
    <source>
        <dbReference type="Proteomes" id="UP001344658"/>
    </source>
</evidence>
<keyword evidence="2" id="KW-1185">Reference proteome</keyword>
<organism evidence="1 2">
    <name type="scientific">Actinacidiphila polyblastidii</name>
    <dbReference type="NCBI Taxonomy" id="3110430"/>
    <lineage>
        <taxon>Bacteria</taxon>
        <taxon>Bacillati</taxon>
        <taxon>Actinomycetota</taxon>
        <taxon>Actinomycetes</taxon>
        <taxon>Kitasatosporales</taxon>
        <taxon>Streptomycetaceae</taxon>
        <taxon>Actinacidiphila</taxon>
    </lineage>
</organism>
<dbReference type="RefSeq" id="WP_330796243.1">
    <property type="nucleotide sequence ID" value="NZ_JAZEWV010000012.1"/>
</dbReference>
<reference evidence="1 2" key="1">
    <citation type="submission" date="2023-12" db="EMBL/GenBank/DDBJ databases">
        <title>Streptomyces sp. V4-01.</title>
        <authorList>
            <person name="Somphong A."/>
            <person name="Phongsopitanun W."/>
        </authorList>
    </citation>
    <scope>NUCLEOTIDE SEQUENCE [LARGE SCALE GENOMIC DNA]</scope>
    <source>
        <strain evidence="1 2">V4-01</strain>
    </source>
</reference>
<proteinExistence type="predicted"/>
<dbReference type="EMBL" id="JAZEWV010000012">
    <property type="protein sequence ID" value="MEE4543626.1"/>
    <property type="molecule type" value="Genomic_DNA"/>
</dbReference>
<gene>
    <name evidence="1" type="ORF">V2S66_16800</name>
</gene>
<comment type="caution">
    <text evidence="1">The sequence shown here is derived from an EMBL/GenBank/DDBJ whole genome shotgun (WGS) entry which is preliminary data.</text>
</comment>
<accession>A0ABU7PCV1</accession>
<evidence type="ECO:0000313" key="1">
    <source>
        <dbReference type="EMBL" id="MEE4543626.1"/>
    </source>
</evidence>